<keyword evidence="2" id="KW-1185">Reference proteome</keyword>
<evidence type="ECO:0000313" key="2">
    <source>
        <dbReference type="Proteomes" id="UP000185739"/>
    </source>
</evidence>
<protein>
    <submittedName>
        <fullName evidence="1">Putative phage protein</fullName>
    </submittedName>
</protein>
<dbReference type="OrthoDB" id="7032972at2"/>
<sequence>MDYKAKFATEGAYAPDGLIAGNAHLLVARKVTVKSGQNLVRGAVIGKDDDGKYLLSLSAALDGSQTPDLIMAEACDATAADTQALAYERGDFNANALTLGTAHTVASIRDGLRAKGITILPAMAA</sequence>
<dbReference type="STRING" id="96773.Tchl_2823"/>
<dbReference type="Pfam" id="PF02924">
    <property type="entry name" value="HDPD"/>
    <property type="match status" value="1"/>
</dbReference>
<evidence type="ECO:0000313" key="1">
    <source>
        <dbReference type="EMBL" id="APR05646.1"/>
    </source>
</evidence>
<gene>
    <name evidence="1" type="ORF">Tchl_2823</name>
</gene>
<dbReference type="EMBL" id="CP018839">
    <property type="protein sequence ID" value="APR05646.1"/>
    <property type="molecule type" value="Genomic_DNA"/>
</dbReference>
<reference evidence="1 2" key="1">
    <citation type="submission" date="2016-12" db="EMBL/GenBank/DDBJ databases">
        <title>Complete genome sequence of Thauera chlorobenzoica, a Betaproteobacterium degrading haloaromatics anaerobically to CO2 and halides.</title>
        <authorList>
            <person name="Goris T."/>
            <person name="Mergelsberg M."/>
            <person name="Boll M."/>
        </authorList>
    </citation>
    <scope>NUCLEOTIDE SEQUENCE [LARGE SCALE GENOMIC DNA]</scope>
    <source>
        <strain evidence="1 2">3CB1</strain>
    </source>
</reference>
<accession>A0A1H5Z7B1</accession>
<organism evidence="1 2">
    <name type="scientific">Thauera chlorobenzoica</name>
    <dbReference type="NCBI Taxonomy" id="96773"/>
    <lineage>
        <taxon>Bacteria</taxon>
        <taxon>Pseudomonadati</taxon>
        <taxon>Pseudomonadota</taxon>
        <taxon>Betaproteobacteria</taxon>
        <taxon>Rhodocyclales</taxon>
        <taxon>Zoogloeaceae</taxon>
        <taxon>Thauera</taxon>
    </lineage>
</organism>
<proteinExistence type="predicted"/>
<dbReference type="KEGG" id="tcl:Tchl_2823"/>
<dbReference type="RefSeq" id="WP_075148986.1">
    <property type="nucleotide sequence ID" value="NZ_CP018839.1"/>
</dbReference>
<dbReference type="Proteomes" id="UP000185739">
    <property type="component" value="Chromosome"/>
</dbReference>
<dbReference type="AlphaFoldDB" id="A0A1H5Z7B1"/>
<name>A0A1H5Z7B1_9RHOO</name>
<dbReference type="InterPro" id="IPR004195">
    <property type="entry name" value="Head_decoration_D"/>
</dbReference>
<dbReference type="Gene3D" id="2.40.300.10">
    <property type="entry name" value="Head decoration protein D"/>
    <property type="match status" value="1"/>
</dbReference>